<comment type="caution">
    <text evidence="3">The sequence shown here is derived from an EMBL/GenBank/DDBJ whole genome shotgun (WGS) entry which is preliminary data.</text>
</comment>
<evidence type="ECO:0000313" key="4">
    <source>
        <dbReference type="Proteomes" id="UP000494216"/>
    </source>
</evidence>
<keyword evidence="3" id="KW-0966">Cell projection</keyword>
<dbReference type="Gene3D" id="3.30.750.140">
    <property type="match status" value="1"/>
</dbReference>
<dbReference type="Proteomes" id="UP000494216">
    <property type="component" value="Unassembled WGS sequence"/>
</dbReference>
<evidence type="ECO:0000313" key="3">
    <source>
        <dbReference type="EMBL" id="CAA9891613.1"/>
    </source>
</evidence>
<dbReference type="InterPro" id="IPR021136">
    <property type="entry name" value="Flagellar_hook_control-like_C"/>
</dbReference>
<feature type="compositionally biased region" description="Basic and acidic residues" evidence="1">
    <location>
        <begin position="512"/>
        <end position="521"/>
    </location>
</feature>
<dbReference type="EMBL" id="CADCXN010000076">
    <property type="protein sequence ID" value="CAA9891613.1"/>
    <property type="molecule type" value="Genomic_DNA"/>
</dbReference>
<keyword evidence="4" id="KW-1185">Reference proteome</keyword>
<dbReference type="Pfam" id="PF02120">
    <property type="entry name" value="Flg_hook"/>
    <property type="match status" value="1"/>
</dbReference>
<accession>A0A8S0WBD5</accession>
<sequence length="521" mass="57817">MDIKPPVNAQSQLAFNPLAKNYLNLKTGQKVDVKVISTMASAEKNTFLLKLADNIIKAQSNHGIRLDPGQNLVLQVTKIAPAIEFKILNALPELKPQPLSSSEKQLQTTGLRFILTPPITEKQDVLKSFESSLSLKQQLEVKIVGFEGNKIQLQVFTDNLVQPSHGQPVDAITRQAVILNIERSQLQFIKTITINKSTLTDPLPDLLKKSPEFKIGQYLTVEITKTGAMPEFRIIPSVGTITPEKITELVKLFLPRQESSPVLLNQLIKELPQLIKNENVAQALKRIALEILQNLPVQERLSTSQGVKYSINNSGVFLEARLKSMAGNSELNVAQDFKANLLKFIHALKQEVIIQNAQKLHDADLNLLKNLQQKAENTVARIILDQLLSLPKEDNSKQLWHLELPFMARDTADAVDIEIEGEKEKDRQAGSGNWSVNITVSPPGVGMIHCLVAYRNGVINTSFRSQNPQTADLINDNLDYLKGQLEDAGLKAGHMSAQDGLPPLKPLLPQTGEKKLFDENA</sequence>
<keyword evidence="3" id="KW-0282">Flagellum</keyword>
<gene>
    <name evidence="3" type="ORF">METHB2_460006</name>
</gene>
<name>A0A8S0WBD5_9GAMM</name>
<keyword evidence="3" id="KW-0969">Cilium</keyword>
<feature type="domain" description="Flagellar hook-length control protein-like C-terminal" evidence="2">
    <location>
        <begin position="426"/>
        <end position="501"/>
    </location>
</feature>
<feature type="region of interest" description="Disordered" evidence="1">
    <location>
        <begin position="494"/>
        <end position="521"/>
    </location>
</feature>
<evidence type="ECO:0000256" key="1">
    <source>
        <dbReference type="SAM" id="MobiDB-lite"/>
    </source>
</evidence>
<proteinExistence type="predicted"/>
<organism evidence="3 4">
    <name type="scientific">Candidatus Methylobacter favarea</name>
    <dbReference type="NCBI Taxonomy" id="2707345"/>
    <lineage>
        <taxon>Bacteria</taxon>
        <taxon>Pseudomonadati</taxon>
        <taxon>Pseudomonadota</taxon>
        <taxon>Gammaproteobacteria</taxon>
        <taxon>Methylococcales</taxon>
        <taxon>Methylococcaceae</taxon>
        <taxon>Methylobacter</taxon>
    </lineage>
</organism>
<reference evidence="3 4" key="1">
    <citation type="submission" date="2020-02" db="EMBL/GenBank/DDBJ databases">
        <authorList>
            <person name="Hogendoorn C."/>
        </authorList>
    </citation>
    <scope>NUCLEOTIDE SEQUENCE [LARGE SCALE GENOMIC DNA]</scope>
    <source>
        <strain evidence="3">METHB21</strain>
    </source>
</reference>
<dbReference type="InterPro" id="IPR038610">
    <property type="entry name" value="FliK-like_C_sf"/>
</dbReference>
<protein>
    <submittedName>
        <fullName evidence="3">Flagellar hook-length control protein</fullName>
    </submittedName>
</protein>
<dbReference type="AlphaFoldDB" id="A0A8S0WBD5"/>
<evidence type="ECO:0000259" key="2">
    <source>
        <dbReference type="Pfam" id="PF02120"/>
    </source>
</evidence>